<dbReference type="Pfam" id="PF10387">
    <property type="entry name" value="DUF2442"/>
    <property type="match status" value="1"/>
</dbReference>
<dbReference type="SUPFAM" id="SSF143880">
    <property type="entry name" value="NE0471 N-terminal domain-like"/>
    <property type="match status" value="1"/>
</dbReference>
<dbReference type="InterPro" id="IPR036782">
    <property type="entry name" value="NE0471-like_N"/>
</dbReference>
<evidence type="ECO:0000313" key="1">
    <source>
        <dbReference type="EMBL" id="MQM29618.1"/>
    </source>
</evidence>
<evidence type="ECO:0000313" key="2">
    <source>
        <dbReference type="Proteomes" id="UP000342300"/>
    </source>
</evidence>
<proteinExistence type="predicted"/>
<dbReference type="EMBL" id="PDHS01000071">
    <property type="protein sequence ID" value="MQM29618.1"/>
    <property type="molecule type" value="Genomic_DNA"/>
</dbReference>
<accession>A0A6A7RQ68</accession>
<dbReference type="Gene3D" id="3.30.2020.10">
    <property type="entry name" value="NE0471-like N-terminal domain"/>
    <property type="match status" value="1"/>
</dbReference>
<comment type="caution">
    <text evidence="1">The sequence shown here is derived from an EMBL/GenBank/DDBJ whole genome shotgun (WGS) entry which is preliminary data.</text>
</comment>
<sequence length="93" mass="10469">MHIKEAQYLGDYRIAVTFNNGQADIADLGEALQGGIFEALQDKNEFAKVSVDAELETIAWPNGADLAPEFVYFQAFKDDPQLQQQLKAWRYAT</sequence>
<dbReference type="InterPro" id="IPR018841">
    <property type="entry name" value="DUF2442"/>
</dbReference>
<dbReference type="AlphaFoldDB" id="A0A6A7RQ68"/>
<protein>
    <recommendedName>
        <fullName evidence="3">DUF2442 domain-containing protein</fullName>
    </recommendedName>
</protein>
<evidence type="ECO:0008006" key="3">
    <source>
        <dbReference type="Google" id="ProtNLM"/>
    </source>
</evidence>
<gene>
    <name evidence="1" type="ORF">CRU78_03335</name>
</gene>
<reference evidence="1 2" key="1">
    <citation type="submission" date="2017-09" db="EMBL/GenBank/DDBJ databases">
        <title>Metagenomic Analysis Reveals Denitrifying Candidatus Accumulibacter and Flanking Population as a Source of N2O.</title>
        <authorList>
            <person name="Gao H."/>
            <person name="Mao Y."/>
            <person name="Zhao X."/>
            <person name="Liu W.-T."/>
            <person name="Zhang T."/>
            <person name="Wells G."/>
        </authorList>
    </citation>
    <scope>NUCLEOTIDE SEQUENCE [LARGE SCALE GENOMIC DNA]</scope>
    <source>
        <strain evidence="1">CANDO_2_IC</strain>
    </source>
</reference>
<dbReference type="Proteomes" id="UP000342300">
    <property type="component" value="Unassembled WGS sequence"/>
</dbReference>
<organism evidence="1 2">
    <name type="scientific">Candidatus Accumulibacter phosphatis</name>
    <dbReference type="NCBI Taxonomy" id="327160"/>
    <lineage>
        <taxon>Bacteria</taxon>
        <taxon>Pseudomonadati</taxon>
        <taxon>Pseudomonadota</taxon>
        <taxon>Betaproteobacteria</taxon>
        <taxon>Candidatus Accumulibacter</taxon>
    </lineage>
</organism>
<name>A0A6A7RQ68_9PROT</name>